<evidence type="ECO:0000313" key="2">
    <source>
        <dbReference type="Proteomes" id="UP001163321"/>
    </source>
</evidence>
<comment type="caution">
    <text evidence="1">The sequence shown here is derived from an EMBL/GenBank/DDBJ whole genome shotgun (WGS) entry which is preliminary data.</text>
</comment>
<keyword evidence="2" id="KW-1185">Reference proteome</keyword>
<name>A0ACC0WU34_9STRA</name>
<proteinExistence type="predicted"/>
<sequence>MIPKARARVPNAIKLPRALENVVKTPKDLGWRRLLPQCPSSLIQSCCSYSRDETTQRPFFHDMRIQESDKCGSKMAQQIAKGLRLGKKAVHFT</sequence>
<organism evidence="1 2">
    <name type="scientific">Peronosclerospora sorghi</name>
    <dbReference type="NCBI Taxonomy" id="230839"/>
    <lineage>
        <taxon>Eukaryota</taxon>
        <taxon>Sar</taxon>
        <taxon>Stramenopiles</taxon>
        <taxon>Oomycota</taxon>
        <taxon>Peronosporomycetes</taxon>
        <taxon>Peronosporales</taxon>
        <taxon>Peronosporaceae</taxon>
        <taxon>Peronosclerospora</taxon>
    </lineage>
</organism>
<dbReference type="Proteomes" id="UP001163321">
    <property type="component" value="Chromosome 1"/>
</dbReference>
<gene>
    <name evidence="1" type="ORF">PsorP6_000175</name>
</gene>
<accession>A0ACC0WU34</accession>
<protein>
    <submittedName>
        <fullName evidence="1">Uncharacterized protein</fullName>
    </submittedName>
</protein>
<evidence type="ECO:0000313" key="1">
    <source>
        <dbReference type="EMBL" id="KAI9921530.1"/>
    </source>
</evidence>
<dbReference type="EMBL" id="CM047580">
    <property type="protein sequence ID" value="KAI9921530.1"/>
    <property type="molecule type" value="Genomic_DNA"/>
</dbReference>
<reference evidence="1 2" key="1">
    <citation type="journal article" date="2022" name="bioRxiv">
        <title>The genome of the oomycete Peronosclerospora sorghi, a cosmopolitan pathogen of maize and sorghum, is inflated with dispersed pseudogenes.</title>
        <authorList>
            <person name="Fletcher K."/>
            <person name="Martin F."/>
            <person name="Isakeit T."/>
            <person name="Cavanaugh K."/>
            <person name="Magill C."/>
            <person name="Michelmore R."/>
        </authorList>
    </citation>
    <scope>NUCLEOTIDE SEQUENCE [LARGE SCALE GENOMIC DNA]</scope>
    <source>
        <strain evidence="1">P6</strain>
    </source>
</reference>